<dbReference type="EMBL" id="OV651816">
    <property type="protein sequence ID" value="CAH1109913.1"/>
    <property type="molecule type" value="Genomic_DNA"/>
</dbReference>
<feature type="compositionally biased region" description="Acidic residues" evidence="1">
    <location>
        <begin position="14"/>
        <end position="28"/>
    </location>
</feature>
<dbReference type="OrthoDB" id="7408914at2759"/>
<reference evidence="2" key="1">
    <citation type="submission" date="2022-01" db="EMBL/GenBank/DDBJ databases">
        <authorList>
            <person name="King R."/>
        </authorList>
    </citation>
    <scope>NUCLEOTIDE SEQUENCE</scope>
</reference>
<feature type="compositionally biased region" description="Polar residues" evidence="1">
    <location>
        <begin position="29"/>
        <end position="41"/>
    </location>
</feature>
<feature type="region of interest" description="Disordered" evidence="1">
    <location>
        <begin position="1"/>
        <end position="41"/>
    </location>
</feature>
<evidence type="ECO:0008006" key="4">
    <source>
        <dbReference type="Google" id="ProtNLM"/>
    </source>
</evidence>
<keyword evidence="3" id="KW-1185">Reference proteome</keyword>
<protein>
    <recommendedName>
        <fullName evidence="4">BESS domain-containing protein</fullName>
    </recommendedName>
</protein>
<evidence type="ECO:0000313" key="3">
    <source>
        <dbReference type="Proteomes" id="UP001153636"/>
    </source>
</evidence>
<name>A0A9P0D0P4_9CUCU</name>
<accession>A0A9P0D0P4</accession>
<organism evidence="2 3">
    <name type="scientific">Psylliodes chrysocephalus</name>
    <dbReference type="NCBI Taxonomy" id="3402493"/>
    <lineage>
        <taxon>Eukaryota</taxon>
        <taxon>Metazoa</taxon>
        <taxon>Ecdysozoa</taxon>
        <taxon>Arthropoda</taxon>
        <taxon>Hexapoda</taxon>
        <taxon>Insecta</taxon>
        <taxon>Pterygota</taxon>
        <taxon>Neoptera</taxon>
        <taxon>Endopterygota</taxon>
        <taxon>Coleoptera</taxon>
        <taxon>Polyphaga</taxon>
        <taxon>Cucujiformia</taxon>
        <taxon>Chrysomeloidea</taxon>
        <taxon>Chrysomelidae</taxon>
        <taxon>Galerucinae</taxon>
        <taxon>Alticini</taxon>
        <taxon>Psylliodes</taxon>
    </lineage>
</organism>
<sequence length="149" mass="17381">MKEVRYNVLHESQEENIDSTENTMEEESAPTTQLDENNTNISKNISTETSTLKQKEFISPQKNLSQKRRFTADDLKVLEPFSFLRNKAAASNKPKDECKIFGEFVAEKLRKLNNQLRAQRQHKIGNILFKLDMSQYSFPVDQHQYPQLT</sequence>
<gene>
    <name evidence="2" type="ORF">PSYICH_LOCUS10089</name>
</gene>
<proteinExistence type="predicted"/>
<dbReference type="AlphaFoldDB" id="A0A9P0D0P4"/>
<dbReference type="Proteomes" id="UP001153636">
    <property type="component" value="Chromosome 4"/>
</dbReference>
<evidence type="ECO:0000313" key="2">
    <source>
        <dbReference type="EMBL" id="CAH1109913.1"/>
    </source>
</evidence>
<evidence type="ECO:0000256" key="1">
    <source>
        <dbReference type="SAM" id="MobiDB-lite"/>
    </source>
</evidence>